<feature type="transmembrane region" description="Helical" evidence="1">
    <location>
        <begin position="50"/>
        <end position="70"/>
    </location>
</feature>
<dbReference type="EMBL" id="JBHSFI010000001">
    <property type="protein sequence ID" value="MFC4627048.1"/>
    <property type="molecule type" value="Genomic_DNA"/>
</dbReference>
<comment type="caution">
    <text evidence="2">The sequence shown here is derived from an EMBL/GenBank/DDBJ whole genome shotgun (WGS) entry which is preliminary data.</text>
</comment>
<dbReference type="PROSITE" id="PS51257">
    <property type="entry name" value="PROKAR_LIPOPROTEIN"/>
    <property type="match status" value="1"/>
</dbReference>
<organism evidence="2 3">
    <name type="scientific">Promicromonospora alba</name>
    <dbReference type="NCBI Taxonomy" id="1616110"/>
    <lineage>
        <taxon>Bacteria</taxon>
        <taxon>Bacillati</taxon>
        <taxon>Actinomycetota</taxon>
        <taxon>Actinomycetes</taxon>
        <taxon>Micrococcales</taxon>
        <taxon>Promicromonosporaceae</taxon>
        <taxon>Promicromonospora</taxon>
    </lineage>
</organism>
<keyword evidence="3" id="KW-1185">Reference proteome</keyword>
<accession>A0ABV9HC68</accession>
<feature type="transmembrane region" description="Helical" evidence="1">
    <location>
        <begin position="90"/>
        <end position="109"/>
    </location>
</feature>
<keyword evidence="1" id="KW-0812">Transmembrane</keyword>
<feature type="transmembrane region" description="Helical" evidence="1">
    <location>
        <begin position="21"/>
        <end position="44"/>
    </location>
</feature>
<reference evidence="3" key="1">
    <citation type="journal article" date="2019" name="Int. J. Syst. Evol. Microbiol.">
        <title>The Global Catalogue of Microorganisms (GCM) 10K type strain sequencing project: providing services to taxonomists for standard genome sequencing and annotation.</title>
        <authorList>
            <consortium name="The Broad Institute Genomics Platform"/>
            <consortium name="The Broad Institute Genome Sequencing Center for Infectious Disease"/>
            <person name="Wu L."/>
            <person name="Ma J."/>
        </authorList>
    </citation>
    <scope>NUCLEOTIDE SEQUENCE [LARGE SCALE GENOMIC DNA]</scope>
    <source>
        <strain evidence="3">CCUG 42722</strain>
    </source>
</reference>
<name>A0ABV9HC68_9MICO</name>
<dbReference type="RefSeq" id="WP_377131757.1">
    <property type="nucleotide sequence ID" value="NZ_JBHSFI010000001.1"/>
</dbReference>
<evidence type="ECO:0000313" key="2">
    <source>
        <dbReference type="EMBL" id="MFC4627048.1"/>
    </source>
</evidence>
<protein>
    <submittedName>
        <fullName evidence="2">Uncharacterized protein</fullName>
    </submittedName>
</protein>
<evidence type="ECO:0000256" key="1">
    <source>
        <dbReference type="SAM" id="Phobius"/>
    </source>
</evidence>
<keyword evidence="1" id="KW-1133">Transmembrane helix</keyword>
<evidence type="ECO:0000313" key="3">
    <source>
        <dbReference type="Proteomes" id="UP001596011"/>
    </source>
</evidence>
<feature type="transmembrane region" description="Helical" evidence="1">
    <location>
        <begin position="115"/>
        <end position="134"/>
    </location>
</feature>
<dbReference type="Proteomes" id="UP001596011">
    <property type="component" value="Unassembled WGS sequence"/>
</dbReference>
<sequence length="145" mass="15462">MTKERRKGAEREALFISRANAAKHFIQTVGMFASCVVMTFVAAVMDLPNLVALLVTVSTLPATLGFLWIVDRVKPTAVSLARIPRALRSVPLMVAAVVVAVLAAIALSLKFGAGAGLAAHLPVYGAEFALAVAIRARRVLREPRE</sequence>
<proteinExistence type="predicted"/>
<keyword evidence="1" id="KW-0472">Membrane</keyword>
<gene>
    <name evidence="2" type="ORF">ACFO6V_02300</name>
</gene>